<dbReference type="PANTHER" id="PTHR30329:SF21">
    <property type="entry name" value="LIPOPROTEIN YIAD-RELATED"/>
    <property type="match status" value="1"/>
</dbReference>
<feature type="compositionally biased region" description="Acidic residues" evidence="5">
    <location>
        <begin position="48"/>
        <end position="65"/>
    </location>
</feature>
<dbReference type="eggNOG" id="COG2885">
    <property type="taxonomic scope" value="Bacteria"/>
</dbReference>
<keyword evidence="3" id="KW-0998">Cell outer membrane</keyword>
<evidence type="ECO:0000256" key="2">
    <source>
        <dbReference type="ARBA" id="ARBA00023136"/>
    </source>
</evidence>
<proteinExistence type="predicted"/>
<dbReference type="Pfam" id="PF00691">
    <property type="entry name" value="OmpA"/>
    <property type="match status" value="1"/>
</dbReference>
<dbReference type="PRINTS" id="PR01021">
    <property type="entry name" value="OMPADOMAIN"/>
</dbReference>
<protein>
    <submittedName>
        <fullName evidence="7">OmpA/MotB domain protein</fullName>
    </submittedName>
</protein>
<dbReference type="InterPro" id="IPR036737">
    <property type="entry name" value="OmpA-like_sf"/>
</dbReference>
<evidence type="ECO:0000256" key="4">
    <source>
        <dbReference type="PROSITE-ProRule" id="PRU00473"/>
    </source>
</evidence>
<dbReference type="RefSeq" id="WP_012830303.1">
    <property type="nucleotide sequence ID" value="NC_013440.1"/>
</dbReference>
<dbReference type="PRINTS" id="PR01023">
    <property type="entry name" value="NAFLGMOTY"/>
</dbReference>
<feature type="domain" description="OmpA-like" evidence="6">
    <location>
        <begin position="73"/>
        <end position="190"/>
    </location>
</feature>
<gene>
    <name evidence="7" type="ordered locus">Hoch_5226</name>
</gene>
<dbReference type="STRING" id="502025.Hoch_5226"/>
<evidence type="ECO:0000256" key="3">
    <source>
        <dbReference type="ARBA" id="ARBA00023237"/>
    </source>
</evidence>
<dbReference type="AlphaFoldDB" id="D0LXF6"/>
<dbReference type="InterPro" id="IPR006665">
    <property type="entry name" value="OmpA-like"/>
</dbReference>
<evidence type="ECO:0000256" key="1">
    <source>
        <dbReference type="ARBA" id="ARBA00004442"/>
    </source>
</evidence>
<dbReference type="Gene3D" id="3.30.1330.60">
    <property type="entry name" value="OmpA-like domain"/>
    <property type="match status" value="1"/>
</dbReference>
<organism evidence="7 8">
    <name type="scientific">Haliangium ochraceum (strain DSM 14365 / JCM 11303 / SMP-2)</name>
    <dbReference type="NCBI Taxonomy" id="502025"/>
    <lineage>
        <taxon>Bacteria</taxon>
        <taxon>Pseudomonadati</taxon>
        <taxon>Myxococcota</taxon>
        <taxon>Polyangia</taxon>
        <taxon>Haliangiales</taxon>
        <taxon>Kofleriaceae</taxon>
        <taxon>Haliangium</taxon>
    </lineage>
</organism>
<reference evidence="7 8" key="1">
    <citation type="journal article" date="2010" name="Stand. Genomic Sci.">
        <title>Complete genome sequence of Haliangium ochraceum type strain (SMP-2).</title>
        <authorList>
            <consortium name="US DOE Joint Genome Institute (JGI-PGF)"/>
            <person name="Ivanova N."/>
            <person name="Daum C."/>
            <person name="Lang E."/>
            <person name="Abt B."/>
            <person name="Kopitz M."/>
            <person name="Saunders E."/>
            <person name="Lapidus A."/>
            <person name="Lucas S."/>
            <person name="Glavina Del Rio T."/>
            <person name="Nolan M."/>
            <person name="Tice H."/>
            <person name="Copeland A."/>
            <person name="Cheng J.F."/>
            <person name="Chen F."/>
            <person name="Bruce D."/>
            <person name="Goodwin L."/>
            <person name="Pitluck S."/>
            <person name="Mavromatis K."/>
            <person name="Pati A."/>
            <person name="Mikhailova N."/>
            <person name="Chen A."/>
            <person name="Palaniappan K."/>
            <person name="Land M."/>
            <person name="Hauser L."/>
            <person name="Chang Y.J."/>
            <person name="Jeffries C.D."/>
            <person name="Detter J.C."/>
            <person name="Brettin T."/>
            <person name="Rohde M."/>
            <person name="Goker M."/>
            <person name="Bristow J."/>
            <person name="Markowitz V."/>
            <person name="Eisen J.A."/>
            <person name="Hugenholtz P."/>
            <person name="Kyrpides N.C."/>
            <person name="Klenk H.P."/>
        </authorList>
    </citation>
    <scope>NUCLEOTIDE SEQUENCE [LARGE SCALE GENOMIC DNA]</scope>
    <source>
        <strain evidence="8">DSM 14365 / CIP 107738 / JCM 11303 / AJ 13395 / SMP-2</strain>
    </source>
</reference>
<dbReference type="KEGG" id="hoh:Hoch_5226"/>
<dbReference type="CDD" id="cd07185">
    <property type="entry name" value="OmpA_C-like"/>
    <property type="match status" value="1"/>
</dbReference>
<evidence type="ECO:0000313" key="8">
    <source>
        <dbReference type="Proteomes" id="UP000001880"/>
    </source>
</evidence>
<feature type="region of interest" description="Disordered" evidence="5">
    <location>
        <begin position="45"/>
        <end position="67"/>
    </location>
</feature>
<evidence type="ECO:0000259" key="6">
    <source>
        <dbReference type="PROSITE" id="PS51123"/>
    </source>
</evidence>
<dbReference type="InterPro" id="IPR050330">
    <property type="entry name" value="Bact_OuterMem_StrucFunc"/>
</dbReference>
<sequence>MIQLRLLIVLAALLGLLAGCAKNQTRICEPLNSWSAPAFRCVPRAEVEPEPEPEPEPEVEPEPEPEPERAVLRDDRIEIMQQVQFEFGKAVLLEESKSLLDEVAAIMRDNPQIAKIRVEGHTDSKGKANFNLRLSRERAASVRAYLISQGVAGNRLVARGFGMTKPIDSNDTDDGRARNRRVEFNIVSRDDAE</sequence>
<comment type="subcellular location">
    <subcellularLocation>
        <location evidence="1">Cell outer membrane</location>
    </subcellularLocation>
</comment>
<name>D0LXF6_HALO1</name>
<evidence type="ECO:0000256" key="5">
    <source>
        <dbReference type="SAM" id="MobiDB-lite"/>
    </source>
</evidence>
<dbReference type="HOGENOM" id="CLU_016890_9_1_7"/>
<dbReference type="PANTHER" id="PTHR30329">
    <property type="entry name" value="STATOR ELEMENT OF FLAGELLAR MOTOR COMPLEX"/>
    <property type="match status" value="1"/>
</dbReference>
<dbReference type="Proteomes" id="UP000001880">
    <property type="component" value="Chromosome"/>
</dbReference>
<keyword evidence="2 4" id="KW-0472">Membrane</keyword>
<dbReference type="PROSITE" id="PS51257">
    <property type="entry name" value="PROKAR_LIPOPROTEIN"/>
    <property type="match status" value="1"/>
</dbReference>
<dbReference type="EMBL" id="CP001804">
    <property type="protein sequence ID" value="ACY17711.1"/>
    <property type="molecule type" value="Genomic_DNA"/>
</dbReference>
<keyword evidence="8" id="KW-1185">Reference proteome</keyword>
<dbReference type="InterPro" id="IPR006664">
    <property type="entry name" value="OMP_bac"/>
</dbReference>
<dbReference type="GO" id="GO:0009279">
    <property type="term" value="C:cell outer membrane"/>
    <property type="evidence" value="ECO:0007669"/>
    <property type="project" value="UniProtKB-SubCell"/>
</dbReference>
<evidence type="ECO:0000313" key="7">
    <source>
        <dbReference type="EMBL" id="ACY17711.1"/>
    </source>
</evidence>
<dbReference type="PROSITE" id="PS51123">
    <property type="entry name" value="OMPA_2"/>
    <property type="match status" value="1"/>
</dbReference>
<accession>D0LXF6</accession>
<dbReference type="SUPFAM" id="SSF103088">
    <property type="entry name" value="OmpA-like"/>
    <property type="match status" value="1"/>
</dbReference>